<sequence>MSKPSVLIVGGGAFGTSTAFHLNKRGYSSVTVLDRFDAPSTDAAATDLNKVIRFDYPNPLYSALGREAYDEWTSPSSLFAGLYHKTGWIMSGHEMTVDWLNKAFTQAKEENKQDVSWLSAEDIKSRWPAFSGQFPGWTNLFSGNAGWAPSGEALLRMARAAEANGVKYVCGRSGTAVRLLYDDNNGTCTGVLTADGSTHTADLIILANGAQIPTLIEAKEEVEASGSAVAVIELTPAEAEKYKDIPIIDDFEQGIIFPPDHNRLVKICSCRFLVNYNNSRVPGASIGVSHGDRPHDGIPQEIDEELRAFLYDMAPDLADKPWVTTRMCWDGMAKDINFRICPHPNAKNLYVASVGSNHGFKFLPVIGKYVANMLEGKLSPGYAELWSWKFGRQPDNVNNPHPYPSRELTELSGWERRHQPAASRLPWAWSKL</sequence>
<comment type="caution">
    <text evidence="7">The sequence shown here is derived from an EMBL/GenBank/DDBJ whole genome shotgun (WGS) entry which is preliminary data.</text>
</comment>
<keyword evidence="5" id="KW-0560">Oxidoreductase</keyword>
<dbReference type="InterPro" id="IPR045170">
    <property type="entry name" value="MTOX"/>
</dbReference>
<reference evidence="7" key="1">
    <citation type="submission" date="2023-06" db="EMBL/GenBank/DDBJ databases">
        <authorList>
            <person name="Noh H."/>
        </authorList>
    </citation>
    <scope>NUCLEOTIDE SEQUENCE</scope>
    <source>
        <strain evidence="7">DUCC20226</strain>
    </source>
</reference>
<protein>
    <recommendedName>
        <fullName evidence="6">FAD dependent oxidoreductase domain-containing protein</fullName>
    </recommendedName>
</protein>
<evidence type="ECO:0000256" key="1">
    <source>
        <dbReference type="ARBA" id="ARBA00001974"/>
    </source>
</evidence>
<dbReference type="Gene3D" id="3.30.9.10">
    <property type="entry name" value="D-Amino Acid Oxidase, subunit A, domain 2"/>
    <property type="match status" value="1"/>
</dbReference>
<name>A0AAD9W115_PHOAM</name>
<dbReference type="EMBL" id="JAUJFL010000005">
    <property type="protein sequence ID" value="KAK2603333.1"/>
    <property type="molecule type" value="Genomic_DNA"/>
</dbReference>
<evidence type="ECO:0000313" key="7">
    <source>
        <dbReference type="EMBL" id="KAK2603333.1"/>
    </source>
</evidence>
<dbReference type="InterPro" id="IPR006076">
    <property type="entry name" value="FAD-dep_OxRdtase"/>
</dbReference>
<evidence type="ECO:0000256" key="5">
    <source>
        <dbReference type="ARBA" id="ARBA00023002"/>
    </source>
</evidence>
<evidence type="ECO:0000256" key="2">
    <source>
        <dbReference type="ARBA" id="ARBA00010989"/>
    </source>
</evidence>
<keyword evidence="3" id="KW-0285">Flavoprotein</keyword>
<dbReference type="InterPro" id="IPR036188">
    <property type="entry name" value="FAD/NAD-bd_sf"/>
</dbReference>
<dbReference type="GO" id="GO:0051698">
    <property type="term" value="F:saccharopine oxidase activity"/>
    <property type="evidence" value="ECO:0007669"/>
    <property type="project" value="TreeGrafter"/>
</dbReference>
<keyword evidence="8" id="KW-1185">Reference proteome</keyword>
<evidence type="ECO:0000313" key="8">
    <source>
        <dbReference type="Proteomes" id="UP001265746"/>
    </source>
</evidence>
<dbReference type="AlphaFoldDB" id="A0AAD9W115"/>
<dbReference type="Pfam" id="PF01266">
    <property type="entry name" value="DAO"/>
    <property type="match status" value="1"/>
</dbReference>
<feature type="domain" description="FAD dependent oxidoreductase" evidence="6">
    <location>
        <begin position="6"/>
        <end position="373"/>
    </location>
</feature>
<proteinExistence type="inferred from homology"/>
<dbReference type="Proteomes" id="UP001265746">
    <property type="component" value="Unassembled WGS sequence"/>
</dbReference>
<comment type="similarity">
    <text evidence="2">Belongs to the MSOX/MTOX family.</text>
</comment>
<comment type="cofactor">
    <cofactor evidence="1">
        <name>FAD</name>
        <dbReference type="ChEBI" id="CHEBI:57692"/>
    </cofactor>
</comment>
<accession>A0AAD9W115</accession>
<dbReference type="SUPFAM" id="SSF51905">
    <property type="entry name" value="FAD/NAD(P)-binding domain"/>
    <property type="match status" value="1"/>
</dbReference>
<keyword evidence="4" id="KW-0274">FAD</keyword>
<dbReference type="Gene3D" id="3.50.50.60">
    <property type="entry name" value="FAD/NAD(P)-binding domain"/>
    <property type="match status" value="1"/>
</dbReference>
<evidence type="ECO:0000256" key="3">
    <source>
        <dbReference type="ARBA" id="ARBA00022630"/>
    </source>
</evidence>
<evidence type="ECO:0000259" key="6">
    <source>
        <dbReference type="Pfam" id="PF01266"/>
    </source>
</evidence>
<dbReference type="PANTHER" id="PTHR10961:SF37">
    <property type="entry name" value="FAD DEPENDENT OXIDOREDUCTASE DOMAIN-CONTAINING PROTEIN"/>
    <property type="match status" value="1"/>
</dbReference>
<dbReference type="GO" id="GO:0008115">
    <property type="term" value="F:sarcosine oxidase activity"/>
    <property type="evidence" value="ECO:0007669"/>
    <property type="project" value="TreeGrafter"/>
</dbReference>
<gene>
    <name evidence="7" type="ORF">N8I77_009798</name>
</gene>
<evidence type="ECO:0000256" key="4">
    <source>
        <dbReference type="ARBA" id="ARBA00022827"/>
    </source>
</evidence>
<dbReference type="PANTHER" id="PTHR10961">
    <property type="entry name" value="PEROXISOMAL SARCOSINE OXIDASE"/>
    <property type="match status" value="1"/>
</dbReference>
<organism evidence="7 8">
    <name type="scientific">Phomopsis amygdali</name>
    <name type="common">Fusicoccum amygdali</name>
    <dbReference type="NCBI Taxonomy" id="1214568"/>
    <lineage>
        <taxon>Eukaryota</taxon>
        <taxon>Fungi</taxon>
        <taxon>Dikarya</taxon>
        <taxon>Ascomycota</taxon>
        <taxon>Pezizomycotina</taxon>
        <taxon>Sordariomycetes</taxon>
        <taxon>Sordariomycetidae</taxon>
        <taxon>Diaporthales</taxon>
        <taxon>Diaporthaceae</taxon>
        <taxon>Diaporthe</taxon>
    </lineage>
</organism>
<dbReference type="GO" id="GO:0050660">
    <property type="term" value="F:flavin adenine dinucleotide binding"/>
    <property type="evidence" value="ECO:0007669"/>
    <property type="project" value="InterPro"/>
</dbReference>